<dbReference type="Pfam" id="PF00440">
    <property type="entry name" value="TetR_N"/>
    <property type="match status" value="1"/>
</dbReference>
<dbReference type="InterPro" id="IPR023772">
    <property type="entry name" value="DNA-bd_HTH_TetR-type_CS"/>
</dbReference>
<dbReference type="InterPro" id="IPR009057">
    <property type="entry name" value="Homeodomain-like_sf"/>
</dbReference>
<name>A0A1W6ZR37_9HYPH</name>
<protein>
    <submittedName>
        <fullName evidence="3">TetR family transcriptional regulator</fullName>
    </submittedName>
</protein>
<proteinExistence type="predicted"/>
<feature type="region of interest" description="Disordered" evidence="2">
    <location>
        <begin position="1"/>
        <end position="41"/>
    </location>
</feature>
<dbReference type="GO" id="GO:0000976">
    <property type="term" value="F:transcription cis-regulatory region binding"/>
    <property type="evidence" value="ECO:0007669"/>
    <property type="project" value="TreeGrafter"/>
</dbReference>
<feature type="compositionally biased region" description="Basic and acidic residues" evidence="2">
    <location>
        <begin position="13"/>
        <end position="27"/>
    </location>
</feature>
<dbReference type="SUPFAM" id="SSF48498">
    <property type="entry name" value="Tetracyclin repressor-like, C-terminal domain"/>
    <property type="match status" value="1"/>
</dbReference>
<gene>
    <name evidence="3" type="ORF">CAK95_12385</name>
</gene>
<dbReference type="InterPro" id="IPR041586">
    <property type="entry name" value="PsrA_TetR_C"/>
</dbReference>
<keyword evidence="1" id="KW-0238">DNA-binding</keyword>
<dbReference type="KEGG" id="psin:CAK95_12385"/>
<dbReference type="PROSITE" id="PS01081">
    <property type="entry name" value="HTH_TETR_1"/>
    <property type="match status" value="1"/>
</dbReference>
<dbReference type="GO" id="GO:0003700">
    <property type="term" value="F:DNA-binding transcription factor activity"/>
    <property type="evidence" value="ECO:0007669"/>
    <property type="project" value="TreeGrafter"/>
</dbReference>
<dbReference type="PANTHER" id="PTHR30055:SF235">
    <property type="entry name" value="TRANSCRIPTIONAL REGULATORY PROTEIN"/>
    <property type="match status" value="1"/>
</dbReference>
<sequence length="269" mass="30309">MSTSKSKLSASVGERKRAGARAGELKERRRRAGPGRPEGVSNVRDEILDAAEIEFASLGYAGTSLRNVAERAHVTQALINYYFGSKYGLFESVFLRRARQIVDERMRLLDELRRSHRSFQVRDVLKAFLMPALSMRETPGGRIFMRLQARLHTEPPEISYKLRNEAYDESTRIFAEALHDLLPHLSEKDVYWRMTMVVGGYLYAFSDTHRLEVMAPGICNPNDVDEVLSAISSFMTAGMLAPSPKGNSAKQESVRKPKALLTGRTRRGT</sequence>
<dbReference type="Proteomes" id="UP000194137">
    <property type="component" value="Chromosome"/>
</dbReference>
<dbReference type="Gene3D" id="1.10.357.10">
    <property type="entry name" value="Tetracycline Repressor, domain 2"/>
    <property type="match status" value="1"/>
</dbReference>
<accession>A0A1W6ZR37</accession>
<feature type="region of interest" description="Disordered" evidence="2">
    <location>
        <begin position="242"/>
        <end position="269"/>
    </location>
</feature>
<dbReference type="EMBL" id="CP021112">
    <property type="protein sequence ID" value="ARP99792.1"/>
    <property type="molecule type" value="Genomic_DNA"/>
</dbReference>
<dbReference type="STRING" id="1235591.CAK95_12385"/>
<evidence type="ECO:0000256" key="2">
    <source>
        <dbReference type="SAM" id="MobiDB-lite"/>
    </source>
</evidence>
<evidence type="ECO:0000256" key="1">
    <source>
        <dbReference type="ARBA" id="ARBA00023125"/>
    </source>
</evidence>
<dbReference type="InterPro" id="IPR036271">
    <property type="entry name" value="Tet_transcr_reg_TetR-rel_C_sf"/>
</dbReference>
<dbReference type="PANTHER" id="PTHR30055">
    <property type="entry name" value="HTH-TYPE TRANSCRIPTIONAL REGULATOR RUTR"/>
    <property type="match status" value="1"/>
</dbReference>
<dbReference type="InterPro" id="IPR001647">
    <property type="entry name" value="HTH_TetR"/>
</dbReference>
<dbReference type="RefSeq" id="WP_086088196.1">
    <property type="nucleotide sequence ID" value="NZ_CP021112.1"/>
</dbReference>
<dbReference type="InterPro" id="IPR050109">
    <property type="entry name" value="HTH-type_TetR-like_transc_reg"/>
</dbReference>
<dbReference type="Pfam" id="PF17939">
    <property type="entry name" value="TetR_C_30"/>
    <property type="match status" value="1"/>
</dbReference>
<evidence type="ECO:0000313" key="4">
    <source>
        <dbReference type="Proteomes" id="UP000194137"/>
    </source>
</evidence>
<dbReference type="SUPFAM" id="SSF46689">
    <property type="entry name" value="Homeodomain-like"/>
    <property type="match status" value="1"/>
</dbReference>
<keyword evidence="4" id="KW-1185">Reference proteome</keyword>
<reference evidence="3 4" key="1">
    <citation type="submission" date="2017-05" db="EMBL/GenBank/DDBJ databases">
        <title>Full genome sequence of Pseudorhodoplanes sinuspersici.</title>
        <authorList>
            <person name="Dastgheib S.M.M."/>
            <person name="Shavandi M."/>
            <person name="Tirandaz H."/>
        </authorList>
    </citation>
    <scope>NUCLEOTIDE SEQUENCE [LARGE SCALE GENOMIC DNA]</scope>
    <source>
        <strain evidence="3 4">RIPI110</strain>
    </source>
</reference>
<evidence type="ECO:0000313" key="3">
    <source>
        <dbReference type="EMBL" id="ARP99792.1"/>
    </source>
</evidence>
<dbReference type="PROSITE" id="PS50977">
    <property type="entry name" value="HTH_TETR_2"/>
    <property type="match status" value="1"/>
</dbReference>
<dbReference type="PRINTS" id="PR00455">
    <property type="entry name" value="HTHTETR"/>
</dbReference>
<dbReference type="AlphaFoldDB" id="A0A1W6ZR37"/>
<dbReference type="OrthoDB" id="2356263at2"/>
<organism evidence="3 4">
    <name type="scientific">Pseudorhodoplanes sinuspersici</name>
    <dbReference type="NCBI Taxonomy" id="1235591"/>
    <lineage>
        <taxon>Bacteria</taxon>
        <taxon>Pseudomonadati</taxon>
        <taxon>Pseudomonadota</taxon>
        <taxon>Alphaproteobacteria</taxon>
        <taxon>Hyphomicrobiales</taxon>
        <taxon>Pseudorhodoplanes</taxon>
    </lineage>
</organism>